<reference evidence="1 2" key="1">
    <citation type="submission" date="2012-10" db="EMBL/GenBank/DDBJ databases">
        <title>Genome sequencing and analysis of entomopathogenic fungi Beauveria bassiana D1-5.</title>
        <authorList>
            <person name="Li Q."/>
            <person name="Wang L."/>
            <person name="Zhang Z."/>
            <person name="Wang Q."/>
            <person name="Ren J."/>
            <person name="Wang M."/>
            <person name="Xu W."/>
            <person name="Wang J."/>
            <person name="Lu Y."/>
            <person name="Du Q."/>
            <person name="Sun Z."/>
        </authorList>
    </citation>
    <scope>NUCLEOTIDE SEQUENCE [LARGE SCALE GENOMIC DNA]</scope>
    <source>
        <strain evidence="1 2">D1-5</strain>
    </source>
</reference>
<dbReference type="GO" id="GO:0016301">
    <property type="term" value="F:kinase activity"/>
    <property type="evidence" value="ECO:0007669"/>
    <property type="project" value="UniProtKB-KW"/>
</dbReference>
<keyword evidence="1" id="KW-0418">Kinase</keyword>
<proteinExistence type="predicted"/>
<dbReference type="Gene3D" id="3.30.200.20">
    <property type="entry name" value="Phosphorylase Kinase, domain 1"/>
    <property type="match status" value="1"/>
</dbReference>
<gene>
    <name evidence="1" type="ORF">BBAD15_g6890</name>
</gene>
<organism evidence="1 2">
    <name type="scientific">Beauveria bassiana D1-5</name>
    <dbReference type="NCBI Taxonomy" id="1245745"/>
    <lineage>
        <taxon>Eukaryota</taxon>
        <taxon>Fungi</taxon>
        <taxon>Dikarya</taxon>
        <taxon>Ascomycota</taxon>
        <taxon>Pezizomycotina</taxon>
        <taxon>Sordariomycetes</taxon>
        <taxon>Hypocreomycetidae</taxon>
        <taxon>Hypocreales</taxon>
        <taxon>Cordycipitaceae</taxon>
        <taxon>Beauveria</taxon>
    </lineage>
</organism>
<dbReference type="OrthoDB" id="5979581at2759"/>
<evidence type="ECO:0000313" key="1">
    <source>
        <dbReference type="EMBL" id="KGQ07809.1"/>
    </source>
</evidence>
<protein>
    <submittedName>
        <fullName evidence="1">Protein kinase dsk1</fullName>
    </submittedName>
</protein>
<dbReference type="AlphaFoldDB" id="A0A0A2W4C1"/>
<comment type="caution">
    <text evidence="1">The sequence shown here is derived from an EMBL/GenBank/DDBJ whole genome shotgun (WGS) entry which is preliminary data.</text>
</comment>
<dbReference type="STRING" id="1245745.A0A0A2W4C1"/>
<keyword evidence="1" id="KW-0808">Transferase</keyword>
<accession>A0A0A2W4C1</accession>
<name>A0A0A2W4C1_BEABA</name>
<evidence type="ECO:0000313" key="2">
    <source>
        <dbReference type="Proteomes" id="UP000030106"/>
    </source>
</evidence>
<dbReference type="HOGENOM" id="CLU_1383927_0_0_1"/>
<dbReference type="EMBL" id="ANFO01000640">
    <property type="protein sequence ID" value="KGQ07809.1"/>
    <property type="molecule type" value="Genomic_DNA"/>
</dbReference>
<sequence>MERFTTRPIFNILHQEEELTSYYYGGLHPVCLGDESKDGRYRVVHKLGRGGFSTVWLPEARSDDPRSTPSDHSTCKDLSAANVAFTTRNLVSLSEQAPLDVIGSPETAELLNADGFAAAQMIDFVEDLPPEWEEAWQKLKAKLSFSLSPVLEPKLVTMFRDRVPDKELAPLLPVIQGLVRLRAAERMSVRAALEPLP</sequence>
<dbReference type="Proteomes" id="UP000030106">
    <property type="component" value="Unassembled WGS sequence"/>
</dbReference>